<organism evidence="1">
    <name type="scientific">Hokovirus HKV1</name>
    <dbReference type="NCBI Taxonomy" id="1977638"/>
    <lineage>
        <taxon>Viruses</taxon>
        <taxon>Varidnaviria</taxon>
        <taxon>Bamfordvirae</taxon>
        <taxon>Nucleocytoviricota</taxon>
        <taxon>Megaviricetes</taxon>
        <taxon>Imitervirales</taxon>
        <taxon>Mimiviridae</taxon>
        <taxon>Klosneuvirinae</taxon>
        <taxon>Hokovirus</taxon>
    </lineage>
</organism>
<sequence>MINIGIKNNNIVSKYKEIYIINNNNEIDINSIIDQIQEFRKSQKEFICEFCKSLDNIQVDHGSFIFRHKKKFYFTIQRKYT</sequence>
<dbReference type="EMBL" id="KY684107">
    <property type="protein sequence ID" value="ARF11141.1"/>
    <property type="molecule type" value="Genomic_DNA"/>
</dbReference>
<evidence type="ECO:0000313" key="1">
    <source>
        <dbReference type="EMBL" id="ARF11141.1"/>
    </source>
</evidence>
<name>A0A1V0SHJ4_9VIRU</name>
<gene>
    <name evidence="1" type="ORF">Hokovirus_5_23</name>
</gene>
<protein>
    <submittedName>
        <fullName evidence="1">Uncharacterized protein</fullName>
    </submittedName>
</protein>
<accession>A0A1V0SHJ4</accession>
<reference evidence="1" key="1">
    <citation type="journal article" date="2017" name="Science">
        <title>Giant viruses with an expanded complement of translation system components.</title>
        <authorList>
            <person name="Schulz F."/>
            <person name="Yutin N."/>
            <person name="Ivanova N.N."/>
            <person name="Ortega D.R."/>
            <person name="Lee T.K."/>
            <person name="Vierheilig J."/>
            <person name="Daims H."/>
            <person name="Horn M."/>
            <person name="Wagner M."/>
            <person name="Jensen G.J."/>
            <person name="Kyrpides N.C."/>
            <person name="Koonin E.V."/>
            <person name="Woyke T."/>
        </authorList>
    </citation>
    <scope>NUCLEOTIDE SEQUENCE</scope>
    <source>
        <strain evidence="1">HKV1</strain>
    </source>
</reference>
<proteinExistence type="predicted"/>